<keyword evidence="1" id="KW-0472">Membrane</keyword>
<feature type="transmembrane region" description="Helical" evidence="1">
    <location>
        <begin position="110"/>
        <end position="137"/>
    </location>
</feature>
<name>A0A9W7KZH0_9STRA</name>
<evidence type="ECO:0000313" key="3">
    <source>
        <dbReference type="Proteomes" id="UP001165122"/>
    </source>
</evidence>
<comment type="caution">
    <text evidence="2">The sequence shown here is derived from an EMBL/GenBank/DDBJ whole genome shotgun (WGS) entry which is preliminary data.</text>
</comment>
<keyword evidence="1" id="KW-0812">Transmembrane</keyword>
<dbReference type="AlphaFoldDB" id="A0A9W7KZH0"/>
<protein>
    <submittedName>
        <fullName evidence="2">Uncharacterized protein</fullName>
    </submittedName>
</protein>
<keyword evidence="1" id="KW-1133">Transmembrane helix</keyword>
<dbReference type="Proteomes" id="UP001165122">
    <property type="component" value="Unassembled WGS sequence"/>
</dbReference>
<reference evidence="3" key="1">
    <citation type="journal article" date="2023" name="Commun. Biol.">
        <title>Genome analysis of Parmales, the sister group of diatoms, reveals the evolutionary specialization of diatoms from phago-mixotrophs to photoautotrophs.</title>
        <authorList>
            <person name="Ban H."/>
            <person name="Sato S."/>
            <person name="Yoshikawa S."/>
            <person name="Yamada K."/>
            <person name="Nakamura Y."/>
            <person name="Ichinomiya M."/>
            <person name="Sato N."/>
            <person name="Blanc-Mathieu R."/>
            <person name="Endo H."/>
            <person name="Kuwata A."/>
            <person name="Ogata H."/>
        </authorList>
    </citation>
    <scope>NUCLEOTIDE SEQUENCE [LARGE SCALE GENOMIC DNA]</scope>
    <source>
        <strain evidence="3">NIES 3700</strain>
    </source>
</reference>
<sequence length="151" mass="16911">MPVQDDAATFESDLSKSISLSDNSDSYKTAKDSLSSLHRLLAKDGELSPRLALPHTVTTTVKQRVRAVEMKELDDQTVYITLSDHSPNIKPKLVHKKALWMSKRIKITSIIASSLIILVLTPWWVNLLTVLTLAWYLKTVGTSFNFGIDDN</sequence>
<dbReference type="EMBL" id="BRXW01000275">
    <property type="protein sequence ID" value="GMI17059.1"/>
    <property type="molecule type" value="Genomic_DNA"/>
</dbReference>
<gene>
    <name evidence="2" type="ORF">TrLO_g9634</name>
</gene>
<evidence type="ECO:0000313" key="2">
    <source>
        <dbReference type="EMBL" id="GMI17059.1"/>
    </source>
</evidence>
<evidence type="ECO:0000256" key="1">
    <source>
        <dbReference type="SAM" id="Phobius"/>
    </source>
</evidence>
<keyword evidence="3" id="KW-1185">Reference proteome</keyword>
<organism evidence="2 3">
    <name type="scientific">Triparma laevis f. longispina</name>
    <dbReference type="NCBI Taxonomy" id="1714387"/>
    <lineage>
        <taxon>Eukaryota</taxon>
        <taxon>Sar</taxon>
        <taxon>Stramenopiles</taxon>
        <taxon>Ochrophyta</taxon>
        <taxon>Bolidophyceae</taxon>
        <taxon>Parmales</taxon>
        <taxon>Triparmaceae</taxon>
        <taxon>Triparma</taxon>
    </lineage>
</organism>
<proteinExistence type="predicted"/>
<accession>A0A9W7KZH0</accession>